<evidence type="ECO:0000259" key="6">
    <source>
        <dbReference type="PROSITE" id="PS51805"/>
    </source>
</evidence>
<feature type="region of interest" description="Disordered" evidence="5">
    <location>
        <begin position="45"/>
        <end position="89"/>
    </location>
</feature>
<feature type="compositionally biased region" description="Polar residues" evidence="5">
    <location>
        <begin position="180"/>
        <end position="190"/>
    </location>
</feature>
<evidence type="ECO:0000256" key="4">
    <source>
        <dbReference type="ARBA" id="ARBA00022833"/>
    </source>
</evidence>
<proteinExistence type="predicted"/>
<name>A0A7R9QPH5_9ACAR</name>
<accession>A0A7R9QPH5</accession>
<sequence>MQSPGPPYQGPSVVSTDLYANRNYENHVLSSHGVSASYLTYHSSDGSHESPNYCEQSHYSAGSAAPPHETQPSPHHNYNSAANSGHTYGQPVNQFNDMYTSCSPYAAIPPAIRPPIPSSTLKYWNSDQMSHNSHNYTTNQGIPPPPLVSRTAPALRSPTDRTAHCTTGNAYTAGPPVQHRSASQSPQDWSRSPGAMRSPSTTPSPLPSHSAHNNRSPSHQFSPSHSSPSVATDSSSQPTLHAKTDAAFSNHNHTASQANASNPLQSLQKMVMIDSEGQDVRHSYDNMAATPLQSNGSVHKHYNSDQTLSADPDSPYPTYYNLDQNRLCTPPRPSPAANANLSYDNIPNATPSGGQLCGSDKELNKCDKNDNKCNNGAVESNSNNDLIFVGGSDSKETVQQMSAKANDAPNSGGLVNGEKVELKKEITLAKNECSVMDEQPALCKRTSSQESLQSSDSEKAHSTYGENRALHNHNWQMESHYYNNNHSDKPWTQWPPTSGPHSVPPNSDYMPGGGRHVLPNPNTVPDYSAYQSPMDSKQCGSGSWSASASTSQSSSSQRNFASPKHMNAGGGQNSGHKKRGRPFGSKNRRNSDDTNSETNASDSANSTKKKKKAVSTEIGINTSVTLDAHGFDELAVVNPLKQTSKRKKTVGPFIRLEKGKGKGSTVYSIVNTAAKPEDEKDTKNKSFANKLEPIKPLRRPSLLVSSKKVMSTFSPQYDYNNRDKTWVCALCHRGPHYKGLGDLYGPYYISSDDKSKPQTTTSAPAVASTSQPQAKGSRSDSVDEVIDLVVANDPLPPIEEPKKRGRRRKSETTEETTSSSSSRGRPKNTSKTVSSSQNNETEVWVHEDCIVWSSGVYLIGHRVRHLEEVISESSESFCTKCKLSGATLGCLQKSCNTSQFHYLCAKEKGCELDDENFSLLCPKHKKKGKTNSDEPSAALT</sequence>
<feature type="compositionally biased region" description="Low complexity" evidence="5">
    <location>
        <begin position="216"/>
        <end position="238"/>
    </location>
</feature>
<evidence type="ECO:0000256" key="1">
    <source>
        <dbReference type="ARBA" id="ARBA00022553"/>
    </source>
</evidence>
<dbReference type="EMBL" id="CAJPVJ010005475">
    <property type="protein sequence ID" value="CAG2169569.1"/>
    <property type="molecule type" value="Genomic_DNA"/>
</dbReference>
<keyword evidence="8" id="KW-1185">Reference proteome</keyword>
<dbReference type="InterPro" id="IPR052440">
    <property type="entry name" value="Trans_Reg/Chrom_Remod"/>
</dbReference>
<evidence type="ECO:0000313" key="8">
    <source>
        <dbReference type="Proteomes" id="UP000728032"/>
    </source>
</evidence>
<evidence type="ECO:0000256" key="2">
    <source>
        <dbReference type="ARBA" id="ARBA00022723"/>
    </source>
</evidence>
<evidence type="ECO:0000256" key="5">
    <source>
        <dbReference type="SAM" id="MobiDB-lite"/>
    </source>
</evidence>
<keyword evidence="2" id="KW-0479">Metal-binding</keyword>
<keyword evidence="4" id="KW-0862">Zinc</keyword>
<evidence type="ECO:0000256" key="3">
    <source>
        <dbReference type="ARBA" id="ARBA00022771"/>
    </source>
</evidence>
<organism evidence="7">
    <name type="scientific">Oppiella nova</name>
    <dbReference type="NCBI Taxonomy" id="334625"/>
    <lineage>
        <taxon>Eukaryota</taxon>
        <taxon>Metazoa</taxon>
        <taxon>Ecdysozoa</taxon>
        <taxon>Arthropoda</taxon>
        <taxon>Chelicerata</taxon>
        <taxon>Arachnida</taxon>
        <taxon>Acari</taxon>
        <taxon>Acariformes</taxon>
        <taxon>Sarcoptiformes</taxon>
        <taxon>Oribatida</taxon>
        <taxon>Brachypylina</taxon>
        <taxon>Oppioidea</taxon>
        <taxon>Oppiidae</taxon>
        <taxon>Oppiella</taxon>
    </lineage>
</organism>
<dbReference type="SMART" id="SM00249">
    <property type="entry name" value="PHD"/>
    <property type="match status" value="1"/>
</dbReference>
<dbReference type="InterPro" id="IPR034732">
    <property type="entry name" value="EPHD"/>
</dbReference>
<dbReference type="PROSITE" id="PS51805">
    <property type="entry name" value="EPHD"/>
    <property type="match status" value="1"/>
</dbReference>
<dbReference type="OrthoDB" id="10029243at2759"/>
<dbReference type="InterPro" id="IPR001965">
    <property type="entry name" value="Znf_PHD"/>
</dbReference>
<feature type="compositionally biased region" description="Low complexity" evidence="5">
    <location>
        <begin position="757"/>
        <end position="774"/>
    </location>
</feature>
<feature type="region of interest" description="Disordered" evidence="5">
    <location>
        <begin position="444"/>
        <end position="463"/>
    </location>
</feature>
<feature type="region of interest" description="Disordered" evidence="5">
    <location>
        <begin position="131"/>
        <end position="239"/>
    </location>
</feature>
<feature type="domain" description="PHD-type" evidence="6">
    <location>
        <begin position="816"/>
        <end position="925"/>
    </location>
</feature>
<dbReference type="Gene3D" id="3.30.40.10">
    <property type="entry name" value="Zinc/RING finger domain, C3HC4 (zinc finger)"/>
    <property type="match status" value="1"/>
</dbReference>
<feature type="region of interest" description="Disordered" evidence="5">
    <location>
        <begin position="492"/>
        <end position="615"/>
    </location>
</feature>
<dbReference type="PANTHER" id="PTHR14955:SF4">
    <property type="entry name" value="PHD-TYPE DOMAIN-CONTAINING PROTEIN"/>
    <property type="match status" value="1"/>
</dbReference>
<dbReference type="GO" id="GO:0006357">
    <property type="term" value="P:regulation of transcription by RNA polymerase II"/>
    <property type="evidence" value="ECO:0007669"/>
    <property type="project" value="TreeGrafter"/>
</dbReference>
<dbReference type="AlphaFoldDB" id="A0A7R9QPH5"/>
<keyword evidence="3" id="KW-0863">Zinc-finger</keyword>
<feature type="compositionally biased region" description="Polar residues" evidence="5">
    <location>
        <begin position="70"/>
        <end position="89"/>
    </location>
</feature>
<feature type="compositionally biased region" description="Polar residues" evidence="5">
    <location>
        <begin position="45"/>
        <end position="60"/>
    </location>
</feature>
<dbReference type="PANTHER" id="PTHR14955">
    <property type="entry name" value="RETINOIC ACID INDUCED 1/TRANSCRIPTION FACTOR 20"/>
    <property type="match status" value="1"/>
</dbReference>
<feature type="region of interest" description="Disordered" evidence="5">
    <location>
        <begin position="753"/>
        <end position="838"/>
    </location>
</feature>
<feature type="compositionally biased region" description="Low complexity" evidence="5">
    <location>
        <begin position="540"/>
        <end position="557"/>
    </location>
</feature>
<feature type="compositionally biased region" description="Polar residues" evidence="5">
    <location>
        <begin position="596"/>
        <end position="606"/>
    </location>
</feature>
<protein>
    <recommendedName>
        <fullName evidence="6">PHD-type domain-containing protein</fullName>
    </recommendedName>
</protein>
<feature type="compositionally biased region" description="Polar residues" evidence="5">
    <location>
        <begin position="131"/>
        <end position="141"/>
    </location>
</feature>
<dbReference type="Proteomes" id="UP000728032">
    <property type="component" value="Unassembled WGS sequence"/>
</dbReference>
<keyword evidence="1" id="KW-0597">Phosphoprotein</keyword>
<dbReference type="EMBL" id="OC920300">
    <property type="protein sequence ID" value="CAD7652382.1"/>
    <property type="molecule type" value="Genomic_DNA"/>
</dbReference>
<gene>
    <name evidence="7" type="ORF">ONB1V03_LOCUS9044</name>
</gene>
<feature type="compositionally biased region" description="Polar residues" evidence="5">
    <location>
        <begin position="827"/>
        <end position="838"/>
    </location>
</feature>
<feature type="compositionally biased region" description="Polar residues" evidence="5">
    <location>
        <begin position="520"/>
        <end position="539"/>
    </location>
</feature>
<dbReference type="GO" id="GO:0008270">
    <property type="term" value="F:zinc ion binding"/>
    <property type="evidence" value="ECO:0007669"/>
    <property type="project" value="UniProtKB-KW"/>
</dbReference>
<evidence type="ECO:0000313" key="7">
    <source>
        <dbReference type="EMBL" id="CAD7652382.1"/>
    </source>
</evidence>
<dbReference type="Pfam" id="PF13771">
    <property type="entry name" value="zf-HC5HC2H"/>
    <property type="match status" value="1"/>
</dbReference>
<dbReference type="InterPro" id="IPR013083">
    <property type="entry name" value="Znf_RING/FYVE/PHD"/>
</dbReference>
<feature type="region of interest" description="Disordered" evidence="5">
    <location>
        <begin position="291"/>
        <end position="313"/>
    </location>
</feature>
<dbReference type="GO" id="GO:0005634">
    <property type="term" value="C:nucleus"/>
    <property type="evidence" value="ECO:0007669"/>
    <property type="project" value="TreeGrafter"/>
</dbReference>
<reference evidence="7" key="1">
    <citation type="submission" date="2020-11" db="EMBL/GenBank/DDBJ databases">
        <authorList>
            <person name="Tran Van P."/>
        </authorList>
    </citation>
    <scope>NUCLEOTIDE SEQUENCE</scope>
</reference>